<comment type="caution">
    <text evidence="2">The sequence shown here is derived from an EMBL/GenBank/DDBJ whole genome shotgun (WGS) entry which is preliminary data.</text>
</comment>
<sequence>MAKPLNERIASARATDRVTITDLEAIIAEATIERDRFAGIVSQATADSIRFELSENERDEAAQKAERAKRNSFAMSAAVDELAAKLTAKRASEEQRARAAEKAAAIAERDALAERIRTEWPAAEALMVELLWAIKESDARLHALRLPEASAEAVARDFPGNFMRNGVQVRRLQDARLPSFVEPCDYAWPKPQRINPDLGRAQYLADKERMRAENARWQRYLVTPPAGNREPIPLDMRNGPGVALDLPVIGNMTEEGVADAREAGCDVQPVSANVSIGLPSAQFI</sequence>
<dbReference type="PATRIC" id="fig|883163.3.peg.2184"/>
<dbReference type="HOGENOM" id="CLU_979717_0_0_5"/>
<organism evidence="2 3">
    <name type="scientific">Sphingobium yanoikuyae ATCC 51230</name>
    <dbReference type="NCBI Taxonomy" id="883163"/>
    <lineage>
        <taxon>Bacteria</taxon>
        <taxon>Pseudomonadati</taxon>
        <taxon>Pseudomonadota</taxon>
        <taxon>Alphaproteobacteria</taxon>
        <taxon>Sphingomonadales</taxon>
        <taxon>Sphingomonadaceae</taxon>
        <taxon>Sphingobium</taxon>
    </lineage>
</organism>
<reference evidence="2 3" key="1">
    <citation type="submission" date="2012-09" db="EMBL/GenBank/DDBJ databases">
        <title>The Genome Sequence of Sphingobium yanoikuyae ATCC 51230.</title>
        <authorList>
            <consortium name="The Broad Institute Genome Sequencing Platform"/>
            <person name="Earl A."/>
            <person name="Ward D."/>
            <person name="Feldgarden M."/>
            <person name="Gevers D."/>
            <person name="Huys G."/>
            <person name="Walker B."/>
            <person name="Young S.K."/>
            <person name="Zeng Q."/>
            <person name="Gargeya S."/>
            <person name="Fitzgerald M."/>
            <person name="Haas B."/>
            <person name="Abouelleil A."/>
            <person name="Alvarado L."/>
            <person name="Arachchi H.M."/>
            <person name="Berlin A.M."/>
            <person name="Chapman S.B."/>
            <person name="Goldberg J."/>
            <person name="Griggs A."/>
            <person name="Gujja S."/>
            <person name="Hansen M."/>
            <person name="Howarth C."/>
            <person name="Imamovic A."/>
            <person name="Larimer J."/>
            <person name="McCowen C."/>
            <person name="Montmayeur A."/>
            <person name="Murphy C."/>
            <person name="Neiman D."/>
            <person name="Pearson M."/>
            <person name="Priest M."/>
            <person name="Roberts A."/>
            <person name="Saif S."/>
            <person name="Shea T."/>
            <person name="Sisk P."/>
            <person name="Sykes S."/>
            <person name="Wortman J."/>
            <person name="Nusbaum C."/>
            <person name="Birren B."/>
        </authorList>
    </citation>
    <scope>NUCLEOTIDE SEQUENCE [LARGE SCALE GENOMIC DNA]</scope>
    <source>
        <strain evidence="2 3">ATCC 51230</strain>
    </source>
</reference>
<proteinExistence type="predicted"/>
<name>K9CR05_SPHYA</name>
<evidence type="ECO:0000313" key="3">
    <source>
        <dbReference type="Proteomes" id="UP000009887"/>
    </source>
</evidence>
<accession>K9CR05</accession>
<evidence type="ECO:0000256" key="1">
    <source>
        <dbReference type="SAM" id="Coils"/>
    </source>
</evidence>
<dbReference type="Proteomes" id="UP000009887">
    <property type="component" value="Unassembled WGS sequence"/>
</dbReference>
<feature type="coiled-coil region" evidence="1">
    <location>
        <begin position="51"/>
        <end position="110"/>
    </location>
</feature>
<protein>
    <submittedName>
        <fullName evidence="2">Uncharacterized protein</fullName>
    </submittedName>
</protein>
<dbReference type="AlphaFoldDB" id="K9CR05"/>
<evidence type="ECO:0000313" key="2">
    <source>
        <dbReference type="EMBL" id="EKU74609.1"/>
    </source>
</evidence>
<dbReference type="EMBL" id="AGZU01000008">
    <property type="protein sequence ID" value="EKU74609.1"/>
    <property type="molecule type" value="Genomic_DNA"/>
</dbReference>
<dbReference type="RefSeq" id="WP_004209252.1">
    <property type="nucleotide sequence ID" value="NZ_JH992904.1"/>
</dbReference>
<keyword evidence="1" id="KW-0175">Coiled coil</keyword>
<gene>
    <name evidence="2" type="ORF">HMPREF9718_02137</name>
</gene>
<keyword evidence="3" id="KW-1185">Reference proteome</keyword>